<protein>
    <submittedName>
        <fullName evidence="1">Uncharacterized protein</fullName>
    </submittedName>
</protein>
<accession>A0AAE8XMK9</accession>
<reference evidence="1 2" key="1">
    <citation type="submission" date="2021-08" db="EMBL/GenBank/DDBJ databases">
        <authorList>
            <person name="Martino G."/>
            <person name="Holtappels D."/>
            <person name="Wagemans J."/>
            <person name="Lavigne R."/>
            <person name="Turina M."/>
            <person name="Ciuffo M."/>
        </authorList>
    </citation>
    <scope>NUCLEOTIDE SEQUENCE [LARGE SCALE GENOMIC DNA]</scope>
</reference>
<gene>
    <name evidence="1" type="ORF">psageK4e_174</name>
</gene>
<dbReference type="EMBL" id="MZ868713">
    <property type="protein sequence ID" value="UAW53622.1"/>
    <property type="molecule type" value="Genomic_DNA"/>
</dbReference>
<sequence>MIESSLPTHALLSVIDTPTVATVLRSWVRSLRLP</sequence>
<keyword evidence="2" id="KW-1185">Reference proteome</keyword>
<proteinExistence type="predicted"/>
<evidence type="ECO:0000313" key="1">
    <source>
        <dbReference type="EMBL" id="UAW53622.1"/>
    </source>
</evidence>
<name>A0AAE8XMK9_9CAUD</name>
<evidence type="ECO:0000313" key="2">
    <source>
        <dbReference type="Proteomes" id="UP000828763"/>
    </source>
</evidence>
<organism evidence="1 2">
    <name type="scientific">Pseudomonas phage psageK4e</name>
    <dbReference type="NCBI Taxonomy" id="2875723"/>
    <lineage>
        <taxon>Viruses</taxon>
        <taxon>Duplodnaviria</taxon>
        <taxon>Heunggongvirae</taxon>
        <taxon>Uroviricota</taxon>
        <taxon>Caudoviricetes</taxon>
        <taxon>Vandenendeviridae</taxon>
        <taxon>Gorskivirinae</taxon>
        <taxon>Otagovirus</taxon>
        <taxon>Otagovirus psagek4e</taxon>
    </lineage>
</organism>
<dbReference type="Proteomes" id="UP000828763">
    <property type="component" value="Segment"/>
</dbReference>